<dbReference type="GO" id="GO:0005506">
    <property type="term" value="F:iron ion binding"/>
    <property type="evidence" value="ECO:0007669"/>
    <property type="project" value="InterPro"/>
</dbReference>
<reference evidence="7" key="1">
    <citation type="journal article" date="2019" name="Int. J. Syst. Evol. Microbiol.">
        <title>The Global Catalogue of Microorganisms (GCM) 10K type strain sequencing project: providing services to taxonomists for standard genome sequencing and annotation.</title>
        <authorList>
            <consortium name="The Broad Institute Genomics Platform"/>
            <consortium name="The Broad Institute Genome Sequencing Center for Infectious Disease"/>
            <person name="Wu L."/>
            <person name="Ma J."/>
        </authorList>
    </citation>
    <scope>NUCLEOTIDE SEQUENCE [LARGE SCALE GENOMIC DNA]</scope>
    <source>
        <strain evidence="7">NBRC 103632</strain>
    </source>
</reference>
<evidence type="ECO:0000256" key="3">
    <source>
        <dbReference type="PIRSR" id="PIRSR602401-1"/>
    </source>
</evidence>
<protein>
    <submittedName>
        <fullName evidence="6">Cytochrome P450</fullName>
    </submittedName>
</protein>
<name>A0AA37TFT7_9HYPH</name>
<dbReference type="InterPro" id="IPR001128">
    <property type="entry name" value="Cyt_P450"/>
</dbReference>
<comment type="caution">
    <text evidence="6">The sequence shown here is derived from an EMBL/GenBank/DDBJ whole genome shotgun (WGS) entry which is preliminary data.</text>
</comment>
<evidence type="ECO:0000256" key="2">
    <source>
        <dbReference type="ARBA" id="ARBA00010617"/>
    </source>
</evidence>
<dbReference type="Proteomes" id="UP001157440">
    <property type="component" value="Unassembled WGS sequence"/>
</dbReference>
<keyword evidence="4" id="KW-0503">Monooxygenase</keyword>
<comment type="cofactor">
    <cofactor evidence="1 3">
        <name>heme</name>
        <dbReference type="ChEBI" id="CHEBI:30413"/>
    </cofactor>
</comment>
<dbReference type="InterPro" id="IPR017972">
    <property type="entry name" value="Cyt_P450_CS"/>
</dbReference>
<keyword evidence="3 4" id="KW-0349">Heme</keyword>
<dbReference type="GO" id="GO:0020037">
    <property type="term" value="F:heme binding"/>
    <property type="evidence" value="ECO:0007669"/>
    <property type="project" value="InterPro"/>
</dbReference>
<accession>A0AA37TFT7</accession>
<proteinExistence type="inferred from homology"/>
<comment type="similarity">
    <text evidence="2 4">Belongs to the cytochrome P450 family.</text>
</comment>
<dbReference type="GO" id="GO:0004497">
    <property type="term" value="F:monooxygenase activity"/>
    <property type="evidence" value="ECO:0007669"/>
    <property type="project" value="UniProtKB-KW"/>
</dbReference>
<sequence>MYSTGHHFEPPAPPLAPDRVTGLGVLMRLRRNAFSAFPARCFSAPAIKYRLGITDLILANTPDAMRHVLADHPDRFRRVRATGRVLGPLLGRGLAAAEGEAWRRQRRTLAPAFTPRTLPVLSQHIAACAEATCARIEASSDGSIDLLSAMQDLSLDIAARSMFSLETARFGPELRRLLVFYSATIGRPRASDFLLPSKLLTPTDVRRALFRRRWSRIISSVIAERRTTASPDTPRDMFDMLVDAYKDQDEGLLADEVSTMLFAGHETTGLTLFWACFLLANAPEWQDAVREEARACDVSPSTAGEALARLPLTRAVVEETLRLYPPAYMSARAVMDPHDLCGLPVRSGSLVLLPFCMLHRNPAFWASPSRFDPSRFLDAARPDRFTFLPFGAGPRVCIGAQLAIAESMLVLARLLRGNAIAMEHADPVQPIGSFSTRPSPVPVFKLRRGMPRAPVKSRRARSMTELGATAKGRSRSDGNADV</sequence>
<evidence type="ECO:0000256" key="5">
    <source>
        <dbReference type="SAM" id="MobiDB-lite"/>
    </source>
</evidence>
<feature type="region of interest" description="Disordered" evidence="5">
    <location>
        <begin position="450"/>
        <end position="482"/>
    </location>
</feature>
<evidence type="ECO:0000256" key="4">
    <source>
        <dbReference type="RuleBase" id="RU000461"/>
    </source>
</evidence>
<keyword evidence="3 4" id="KW-0479">Metal-binding</keyword>
<organism evidence="6 7">
    <name type="scientific">Methylobacterium tardum</name>
    <dbReference type="NCBI Taxonomy" id="374432"/>
    <lineage>
        <taxon>Bacteria</taxon>
        <taxon>Pseudomonadati</taxon>
        <taxon>Pseudomonadota</taxon>
        <taxon>Alphaproteobacteria</taxon>
        <taxon>Hyphomicrobiales</taxon>
        <taxon>Methylobacteriaceae</taxon>
        <taxon>Methylobacterium</taxon>
    </lineage>
</organism>
<dbReference type="InterPro" id="IPR002401">
    <property type="entry name" value="Cyt_P450_E_grp-I"/>
</dbReference>
<dbReference type="PANTHER" id="PTHR24305">
    <property type="entry name" value="CYTOCHROME P450"/>
    <property type="match status" value="1"/>
</dbReference>
<keyword evidence="4" id="KW-0560">Oxidoreductase</keyword>
<dbReference type="InterPro" id="IPR050121">
    <property type="entry name" value="Cytochrome_P450_monoxygenase"/>
</dbReference>
<dbReference type="PANTHER" id="PTHR24305:SF166">
    <property type="entry name" value="CYTOCHROME P450 12A4, MITOCHONDRIAL-RELATED"/>
    <property type="match status" value="1"/>
</dbReference>
<keyword evidence="3 4" id="KW-0408">Iron</keyword>
<dbReference type="Pfam" id="PF00067">
    <property type="entry name" value="p450"/>
    <property type="match status" value="1"/>
</dbReference>
<dbReference type="SUPFAM" id="SSF48264">
    <property type="entry name" value="Cytochrome P450"/>
    <property type="match status" value="1"/>
</dbReference>
<dbReference type="GO" id="GO:0016705">
    <property type="term" value="F:oxidoreductase activity, acting on paired donors, with incorporation or reduction of molecular oxygen"/>
    <property type="evidence" value="ECO:0007669"/>
    <property type="project" value="InterPro"/>
</dbReference>
<keyword evidence="7" id="KW-1185">Reference proteome</keyword>
<dbReference type="PROSITE" id="PS00086">
    <property type="entry name" value="CYTOCHROME_P450"/>
    <property type="match status" value="1"/>
</dbReference>
<dbReference type="AlphaFoldDB" id="A0AA37TFT7"/>
<evidence type="ECO:0000313" key="7">
    <source>
        <dbReference type="Proteomes" id="UP001157440"/>
    </source>
</evidence>
<dbReference type="RefSeq" id="WP_238199680.1">
    <property type="nucleotide sequence ID" value="NZ_BPQZ01000044.1"/>
</dbReference>
<evidence type="ECO:0000256" key="1">
    <source>
        <dbReference type="ARBA" id="ARBA00001971"/>
    </source>
</evidence>
<gene>
    <name evidence="6" type="ORF">GCM10007890_20820</name>
</gene>
<dbReference type="Gene3D" id="1.10.630.10">
    <property type="entry name" value="Cytochrome P450"/>
    <property type="match status" value="1"/>
</dbReference>
<feature type="compositionally biased region" description="Basic residues" evidence="5">
    <location>
        <begin position="450"/>
        <end position="461"/>
    </location>
</feature>
<dbReference type="PRINTS" id="PR00463">
    <property type="entry name" value="EP450I"/>
</dbReference>
<evidence type="ECO:0000313" key="6">
    <source>
        <dbReference type="EMBL" id="GLS70069.1"/>
    </source>
</evidence>
<dbReference type="PRINTS" id="PR00385">
    <property type="entry name" value="P450"/>
</dbReference>
<dbReference type="EMBL" id="BSPL01000013">
    <property type="protein sequence ID" value="GLS70069.1"/>
    <property type="molecule type" value="Genomic_DNA"/>
</dbReference>
<dbReference type="InterPro" id="IPR036396">
    <property type="entry name" value="Cyt_P450_sf"/>
</dbReference>
<feature type="binding site" description="axial binding residue" evidence="3">
    <location>
        <position position="397"/>
    </location>
    <ligand>
        <name>heme</name>
        <dbReference type="ChEBI" id="CHEBI:30413"/>
    </ligand>
    <ligandPart>
        <name>Fe</name>
        <dbReference type="ChEBI" id="CHEBI:18248"/>
    </ligandPart>
</feature>